<evidence type="ECO:0000256" key="3">
    <source>
        <dbReference type="ARBA" id="ARBA00023015"/>
    </source>
</evidence>
<comment type="subcellular location">
    <subcellularLocation>
        <location evidence="1">Nucleus</location>
    </subcellularLocation>
</comment>
<feature type="compositionally biased region" description="Basic residues" evidence="7">
    <location>
        <begin position="35"/>
        <end position="44"/>
    </location>
</feature>
<dbReference type="CDD" id="cd00018">
    <property type="entry name" value="AP2"/>
    <property type="match status" value="1"/>
</dbReference>
<dbReference type="Proteomes" id="UP000250321">
    <property type="component" value="Unassembled WGS sequence"/>
</dbReference>
<dbReference type="AlphaFoldDB" id="A0A314ZM12"/>
<dbReference type="InterPro" id="IPR001471">
    <property type="entry name" value="AP2/ERF_dom"/>
</dbReference>
<accession>A0A314ZM12</accession>
<evidence type="ECO:0000256" key="5">
    <source>
        <dbReference type="ARBA" id="ARBA00023163"/>
    </source>
</evidence>
<feature type="domain" description="AP2/ERF" evidence="8">
    <location>
        <begin position="177"/>
        <end position="235"/>
    </location>
</feature>
<proteinExistence type="predicted"/>
<dbReference type="PANTHER" id="PTHR32467:SF97">
    <property type="entry name" value="ETHYLENE-RESPONSIVE TRANSCRIPTION FACTOR WRI1"/>
    <property type="match status" value="1"/>
</dbReference>
<comment type="caution">
    <text evidence="9">The sequence shown here is derived from an EMBL/GenBank/DDBJ whole genome shotgun (WGS) entry which is preliminary data.</text>
</comment>
<dbReference type="GO" id="GO:0003700">
    <property type="term" value="F:DNA-binding transcription factor activity"/>
    <property type="evidence" value="ECO:0007669"/>
    <property type="project" value="InterPro"/>
</dbReference>
<name>A0A314ZM12_PRUYE</name>
<dbReference type="SMART" id="SM00380">
    <property type="entry name" value="AP2"/>
    <property type="match status" value="1"/>
</dbReference>
<evidence type="ECO:0000256" key="6">
    <source>
        <dbReference type="ARBA" id="ARBA00023242"/>
    </source>
</evidence>
<keyword evidence="3" id="KW-0805">Transcription regulation</keyword>
<evidence type="ECO:0000256" key="2">
    <source>
        <dbReference type="ARBA" id="ARBA00022737"/>
    </source>
</evidence>
<dbReference type="OrthoDB" id="207175at2759"/>
<dbReference type="InterPro" id="IPR016177">
    <property type="entry name" value="DNA-bd_dom_sf"/>
</dbReference>
<evidence type="ECO:0000256" key="4">
    <source>
        <dbReference type="ARBA" id="ARBA00023125"/>
    </source>
</evidence>
<keyword evidence="5" id="KW-0804">Transcription</keyword>
<dbReference type="Pfam" id="PF00847">
    <property type="entry name" value="AP2"/>
    <property type="match status" value="1"/>
</dbReference>
<organism evidence="9 10">
    <name type="scientific">Prunus yedoensis var. nudiflora</name>
    <dbReference type="NCBI Taxonomy" id="2094558"/>
    <lineage>
        <taxon>Eukaryota</taxon>
        <taxon>Viridiplantae</taxon>
        <taxon>Streptophyta</taxon>
        <taxon>Embryophyta</taxon>
        <taxon>Tracheophyta</taxon>
        <taxon>Spermatophyta</taxon>
        <taxon>Magnoliopsida</taxon>
        <taxon>eudicotyledons</taxon>
        <taxon>Gunneridae</taxon>
        <taxon>Pentapetalae</taxon>
        <taxon>rosids</taxon>
        <taxon>fabids</taxon>
        <taxon>Rosales</taxon>
        <taxon>Rosaceae</taxon>
        <taxon>Amygdaloideae</taxon>
        <taxon>Amygdaleae</taxon>
        <taxon>Prunus</taxon>
    </lineage>
</organism>
<keyword evidence="6" id="KW-0539">Nucleus</keyword>
<reference evidence="9 10" key="1">
    <citation type="submission" date="2018-02" db="EMBL/GenBank/DDBJ databases">
        <title>Draft genome of wild Prunus yedoensis var. nudiflora.</title>
        <authorList>
            <person name="Baek S."/>
            <person name="Kim J.-H."/>
            <person name="Choi K."/>
            <person name="Kim G.-B."/>
            <person name="Cho A."/>
            <person name="Jang H."/>
            <person name="Shin C.-H."/>
            <person name="Yu H.-J."/>
            <person name="Mun J.-H."/>
        </authorList>
    </citation>
    <scope>NUCLEOTIDE SEQUENCE [LARGE SCALE GENOMIC DNA]</scope>
    <source>
        <strain evidence="10">cv. Jeju island</strain>
        <tissue evidence="9">Leaf</tissue>
    </source>
</reference>
<dbReference type="FunFam" id="3.30.730.10:FF:000002">
    <property type="entry name" value="AP2-like ethylene-responsive transcription factor"/>
    <property type="match status" value="1"/>
</dbReference>
<dbReference type="PANTHER" id="PTHR32467">
    <property type="entry name" value="AP2-LIKE ETHYLENE-RESPONSIVE TRANSCRIPTION FACTOR"/>
    <property type="match status" value="1"/>
</dbReference>
<dbReference type="InterPro" id="IPR036955">
    <property type="entry name" value="AP2/ERF_dom_sf"/>
</dbReference>
<dbReference type="GO" id="GO:0005634">
    <property type="term" value="C:nucleus"/>
    <property type="evidence" value="ECO:0007669"/>
    <property type="project" value="UniProtKB-SubCell"/>
</dbReference>
<sequence length="408" mass="45493">MKRSPSSCCSSSSSSSSSYAGPETPHLNQAENQKPKAKRIRKTRPTQQRNAKMAPTQTQEGAEEAPFTEGSPGIDGLEDLKLISGIRAHGTTFRTKKDDKVIKFLLLNPDRVQGDLEEAAAHTYDLAALKYWGPGTTLNFPMETYTKELEEMQKASREEYLASLRRRSSGFSRGVSKYRGVARHHHNGRWEARIGRVFGNRYLYLGTYNTQEEAAAAYDMAAIEYRGANAVTNFDISNYIDKFKKESEEPPPKCFDAGLPEDKKVEHKVHQLQPQQQQQQEQQEEQIVSTTQLQYPHLLHCIESNTMDQVMDAADEHRFTWNFLDTGLMAQLPVADIPLDNKPLELPDLFEDLRFEENFDLIFGAAGDADLGGLMESAGCGVGVGVPRNLEDNGSSSSPSSTTTSVSF</sequence>
<evidence type="ECO:0000256" key="1">
    <source>
        <dbReference type="ARBA" id="ARBA00004123"/>
    </source>
</evidence>
<feature type="region of interest" description="Disordered" evidence="7">
    <location>
        <begin position="1"/>
        <end position="73"/>
    </location>
</feature>
<dbReference type="SUPFAM" id="SSF54171">
    <property type="entry name" value="DNA-binding domain"/>
    <property type="match status" value="1"/>
</dbReference>
<feature type="compositionally biased region" description="Low complexity" evidence="7">
    <location>
        <begin position="1"/>
        <end position="18"/>
    </location>
</feature>
<dbReference type="PROSITE" id="PS51032">
    <property type="entry name" value="AP2_ERF"/>
    <property type="match status" value="1"/>
</dbReference>
<evidence type="ECO:0000313" key="9">
    <source>
        <dbReference type="EMBL" id="PQQ19493.1"/>
    </source>
</evidence>
<evidence type="ECO:0000313" key="10">
    <source>
        <dbReference type="Proteomes" id="UP000250321"/>
    </source>
</evidence>
<keyword evidence="2" id="KW-0677">Repeat</keyword>
<dbReference type="Gene3D" id="3.30.730.10">
    <property type="entry name" value="AP2/ERF domain"/>
    <property type="match status" value="2"/>
</dbReference>
<dbReference type="STRING" id="2094558.A0A314ZM12"/>
<gene>
    <name evidence="9" type="ORF">Pyn_03805</name>
</gene>
<feature type="compositionally biased region" description="Polar residues" evidence="7">
    <location>
        <begin position="45"/>
        <end position="60"/>
    </location>
</feature>
<protein>
    <submittedName>
        <fullName evidence="9">Ethylene-responsive transcription factor WRI1</fullName>
    </submittedName>
</protein>
<evidence type="ECO:0000256" key="7">
    <source>
        <dbReference type="SAM" id="MobiDB-lite"/>
    </source>
</evidence>
<dbReference type="EMBL" id="PJQY01000065">
    <property type="protein sequence ID" value="PQQ19493.1"/>
    <property type="molecule type" value="Genomic_DNA"/>
</dbReference>
<evidence type="ECO:0000259" key="8">
    <source>
        <dbReference type="PROSITE" id="PS51032"/>
    </source>
</evidence>
<dbReference type="GO" id="GO:0003677">
    <property type="term" value="F:DNA binding"/>
    <property type="evidence" value="ECO:0007669"/>
    <property type="project" value="UniProtKB-KW"/>
</dbReference>
<keyword evidence="10" id="KW-1185">Reference proteome</keyword>
<keyword evidence="4" id="KW-0238">DNA-binding</keyword>